<reference evidence="2" key="1">
    <citation type="journal article" date="2020" name="Nature">
        <title>Giant virus diversity and host interactions through global metagenomics.</title>
        <authorList>
            <person name="Schulz F."/>
            <person name="Roux S."/>
            <person name="Paez-Espino D."/>
            <person name="Jungbluth S."/>
            <person name="Walsh D.A."/>
            <person name="Denef V.J."/>
            <person name="McMahon K.D."/>
            <person name="Konstantinidis K.T."/>
            <person name="Eloe-Fadrosh E.A."/>
            <person name="Kyrpides N.C."/>
            <person name="Woyke T."/>
        </authorList>
    </citation>
    <scope>NUCLEOTIDE SEQUENCE</scope>
    <source>
        <strain evidence="2">GVMAG-M-3300001348-25</strain>
    </source>
</reference>
<dbReference type="EMBL" id="MN738853">
    <property type="protein sequence ID" value="QHT28192.1"/>
    <property type="molecule type" value="Genomic_DNA"/>
</dbReference>
<protein>
    <submittedName>
        <fullName evidence="2">Uncharacterized protein</fullName>
    </submittedName>
</protein>
<feature type="transmembrane region" description="Helical" evidence="1">
    <location>
        <begin position="5"/>
        <end position="21"/>
    </location>
</feature>
<evidence type="ECO:0000256" key="1">
    <source>
        <dbReference type="SAM" id="Phobius"/>
    </source>
</evidence>
<evidence type="ECO:0000313" key="2">
    <source>
        <dbReference type="EMBL" id="QHT28192.1"/>
    </source>
</evidence>
<keyword evidence="1" id="KW-0472">Membrane</keyword>
<sequence length="75" mass="8882">MDIVITFIFILLAGLIINHFLKFPFEYYFFIVSILFALKYIRIEQVPESDSNSEKPVTSYNTCSNFPIEYYDPNK</sequence>
<proteinExistence type="predicted"/>
<keyword evidence="1" id="KW-0812">Transmembrane</keyword>
<organism evidence="2">
    <name type="scientific">viral metagenome</name>
    <dbReference type="NCBI Taxonomy" id="1070528"/>
    <lineage>
        <taxon>unclassified sequences</taxon>
        <taxon>metagenomes</taxon>
        <taxon>organismal metagenomes</taxon>
    </lineage>
</organism>
<accession>A0A6C0EHD3</accession>
<name>A0A6C0EHD3_9ZZZZ</name>
<dbReference type="AlphaFoldDB" id="A0A6C0EHD3"/>
<keyword evidence="1" id="KW-1133">Transmembrane helix</keyword>